<dbReference type="GO" id="GO:0015074">
    <property type="term" value="P:DNA integration"/>
    <property type="evidence" value="ECO:0007669"/>
    <property type="project" value="UniProtKB-KW"/>
</dbReference>
<dbReference type="PANTHER" id="PTHR30629:SF2">
    <property type="entry name" value="PROPHAGE INTEGRASE INTS-RELATED"/>
    <property type="match status" value="1"/>
</dbReference>
<evidence type="ECO:0000256" key="1">
    <source>
        <dbReference type="ARBA" id="ARBA00008857"/>
    </source>
</evidence>
<dbReference type="GO" id="GO:0003677">
    <property type="term" value="F:DNA binding"/>
    <property type="evidence" value="ECO:0007669"/>
    <property type="project" value="UniProtKB-KW"/>
</dbReference>
<keyword evidence="4" id="KW-0233">DNA recombination</keyword>
<dbReference type="SUPFAM" id="SSF56349">
    <property type="entry name" value="DNA breaking-rejoining enzymes"/>
    <property type="match status" value="1"/>
</dbReference>
<organism evidence="6 7">
    <name type="scientific">Nocardia amikacinitolerans</name>
    <dbReference type="NCBI Taxonomy" id="756689"/>
    <lineage>
        <taxon>Bacteria</taxon>
        <taxon>Bacillati</taxon>
        <taxon>Actinomycetota</taxon>
        <taxon>Actinomycetes</taxon>
        <taxon>Mycobacteriales</taxon>
        <taxon>Nocardiaceae</taxon>
        <taxon>Nocardia</taxon>
    </lineage>
</organism>
<dbReference type="PROSITE" id="PS51898">
    <property type="entry name" value="TYR_RECOMBINASE"/>
    <property type="match status" value="1"/>
</dbReference>
<dbReference type="Gene3D" id="1.10.443.10">
    <property type="entry name" value="Intergrase catalytic core"/>
    <property type="match status" value="1"/>
</dbReference>
<keyword evidence="7" id="KW-1185">Reference proteome</keyword>
<dbReference type="EMBL" id="OBEG01000003">
    <property type="protein sequence ID" value="SNY84338.1"/>
    <property type="molecule type" value="Genomic_DNA"/>
</dbReference>
<dbReference type="InterPro" id="IPR004107">
    <property type="entry name" value="Integrase_SAM-like_N"/>
</dbReference>
<dbReference type="PANTHER" id="PTHR30629">
    <property type="entry name" value="PROPHAGE INTEGRASE"/>
    <property type="match status" value="1"/>
</dbReference>
<dbReference type="OrthoDB" id="4326943at2"/>
<dbReference type="GO" id="GO:0006310">
    <property type="term" value="P:DNA recombination"/>
    <property type="evidence" value="ECO:0007669"/>
    <property type="project" value="UniProtKB-KW"/>
</dbReference>
<evidence type="ECO:0000256" key="4">
    <source>
        <dbReference type="ARBA" id="ARBA00023172"/>
    </source>
</evidence>
<accession>A0A285LHA4</accession>
<dbReference type="Pfam" id="PF14659">
    <property type="entry name" value="Phage_int_SAM_3"/>
    <property type="match status" value="1"/>
</dbReference>
<proteinExistence type="inferred from homology"/>
<evidence type="ECO:0000313" key="6">
    <source>
        <dbReference type="EMBL" id="SNY84338.1"/>
    </source>
</evidence>
<evidence type="ECO:0000256" key="3">
    <source>
        <dbReference type="ARBA" id="ARBA00023125"/>
    </source>
</evidence>
<evidence type="ECO:0000313" key="7">
    <source>
        <dbReference type="Proteomes" id="UP000219565"/>
    </source>
</evidence>
<comment type="similarity">
    <text evidence="1">Belongs to the 'phage' integrase family.</text>
</comment>
<dbReference type="Gene3D" id="1.10.150.130">
    <property type="match status" value="1"/>
</dbReference>
<dbReference type="CDD" id="cd01189">
    <property type="entry name" value="INT_ICEBs1_C_like"/>
    <property type="match status" value="1"/>
</dbReference>
<feature type="domain" description="Tyr recombinase" evidence="5">
    <location>
        <begin position="177"/>
        <end position="391"/>
    </location>
</feature>
<dbReference type="InterPro" id="IPR013762">
    <property type="entry name" value="Integrase-like_cat_sf"/>
</dbReference>
<keyword evidence="2" id="KW-0229">DNA integration</keyword>
<dbReference type="InterPro" id="IPR010998">
    <property type="entry name" value="Integrase_recombinase_N"/>
</dbReference>
<sequence length="400" mass="45029">MPPKKRRRPRGEGAFYQRKADSLWIGAVTYEDENGQSRRATVSSSDKAIAMQKFRALRTEIESGTFTPQAKMTVEKWLTYWVDEIVKPNTEPKTYKGYKQIVDNQILPYVGKTKPLPVTPAVVRGNLKWVGERWSGRMVQLTHFVWRKSMEDAKKENIGVRTNPVEYIPKPKAAPKVSGQALKSNDARKVLLAAMEAGDPMVTRWAAAFMLGARQGELLGLEWSRLDLDALTVDLSWQLQTMATKPGASLDDPDRFDVPPGYEIRPLYRKFALKRPKSERSKRLTPLPVPLAAILAEYKKTAPPNPYGLVWVTAKGNPIPQKYDNTWWHEALKRAGVPDVRLHDARHTTATLLQELGVEESVRMQVMGHSSVAAQRIYAHVDLSLARKALGNLDGLLELG</sequence>
<evidence type="ECO:0000256" key="2">
    <source>
        <dbReference type="ARBA" id="ARBA00022908"/>
    </source>
</evidence>
<dbReference type="RefSeq" id="WP_097245853.1">
    <property type="nucleotide sequence ID" value="NZ_OBEG01000003.1"/>
</dbReference>
<evidence type="ECO:0000259" key="5">
    <source>
        <dbReference type="PROSITE" id="PS51898"/>
    </source>
</evidence>
<dbReference type="InterPro" id="IPR050808">
    <property type="entry name" value="Phage_Integrase"/>
</dbReference>
<name>A0A285LHA4_9NOCA</name>
<dbReference type="InterPro" id="IPR002104">
    <property type="entry name" value="Integrase_catalytic"/>
</dbReference>
<dbReference type="Pfam" id="PF00589">
    <property type="entry name" value="Phage_integrase"/>
    <property type="match status" value="1"/>
</dbReference>
<reference evidence="6 7" key="1">
    <citation type="submission" date="2017-09" db="EMBL/GenBank/DDBJ databases">
        <authorList>
            <person name="Ehlers B."/>
            <person name="Leendertz F.H."/>
        </authorList>
    </citation>
    <scope>NUCLEOTIDE SEQUENCE [LARGE SCALE GENOMIC DNA]</scope>
    <source>
        <strain evidence="6 7">DSM 45537</strain>
    </source>
</reference>
<dbReference type="InterPro" id="IPR011010">
    <property type="entry name" value="DNA_brk_join_enz"/>
</dbReference>
<dbReference type="Proteomes" id="UP000219565">
    <property type="component" value="Unassembled WGS sequence"/>
</dbReference>
<keyword evidence="3" id="KW-0238">DNA-binding</keyword>
<gene>
    <name evidence="6" type="ORF">SAMN04244553_3620</name>
</gene>
<dbReference type="AlphaFoldDB" id="A0A285LHA4"/>
<protein>
    <submittedName>
        <fullName evidence="6">Phage integrase, N-terminal SAM-like domain</fullName>
    </submittedName>
</protein>